<organism evidence="2 3">
    <name type="scientific">Aminobacter niigataensis</name>
    <dbReference type="NCBI Taxonomy" id="83265"/>
    <lineage>
        <taxon>Bacteria</taxon>
        <taxon>Pseudomonadati</taxon>
        <taxon>Pseudomonadota</taxon>
        <taxon>Alphaproteobacteria</taxon>
        <taxon>Hyphomicrobiales</taxon>
        <taxon>Phyllobacteriaceae</taxon>
        <taxon>Aminobacter</taxon>
    </lineage>
</organism>
<keyword evidence="1" id="KW-1133">Transmembrane helix</keyword>
<keyword evidence="3" id="KW-1185">Reference proteome</keyword>
<comment type="caution">
    <text evidence="2">The sequence shown here is derived from an EMBL/GenBank/DDBJ whole genome shotgun (WGS) entry which is preliminary data.</text>
</comment>
<evidence type="ECO:0000313" key="3">
    <source>
        <dbReference type="Proteomes" id="UP000539538"/>
    </source>
</evidence>
<sequence>MGFSTIFVALGASATAMSRLLLTNRYEPNIVGGAIIIVFGVSVVVRLPWMDRDVRFHGHIPGGRPLGAYLLGLAFGCGWTHASVPFSVRC</sequence>
<proteinExistence type="predicted"/>
<dbReference type="EMBL" id="JACHOT010000012">
    <property type="protein sequence ID" value="MBB4653348.1"/>
    <property type="molecule type" value="Genomic_DNA"/>
</dbReference>
<evidence type="ECO:0000313" key="2">
    <source>
        <dbReference type="EMBL" id="MBB4653348.1"/>
    </source>
</evidence>
<reference evidence="2 3" key="1">
    <citation type="submission" date="2020-08" db="EMBL/GenBank/DDBJ databases">
        <title>Genomic Encyclopedia of Type Strains, Phase IV (KMG-IV): sequencing the most valuable type-strain genomes for metagenomic binning, comparative biology and taxonomic classification.</title>
        <authorList>
            <person name="Goeker M."/>
        </authorList>
    </citation>
    <scope>NUCLEOTIDE SEQUENCE [LARGE SCALE GENOMIC DNA]</scope>
    <source>
        <strain evidence="2 3">DSM 7050</strain>
    </source>
</reference>
<keyword evidence="1" id="KW-0472">Membrane</keyword>
<evidence type="ECO:0000256" key="1">
    <source>
        <dbReference type="SAM" id="Phobius"/>
    </source>
</evidence>
<accession>A0ABR6L986</accession>
<gene>
    <name evidence="2" type="ORF">GGQ99_005138</name>
</gene>
<feature type="transmembrane region" description="Helical" evidence="1">
    <location>
        <begin position="30"/>
        <end position="49"/>
    </location>
</feature>
<dbReference type="Proteomes" id="UP000539538">
    <property type="component" value="Unassembled WGS sequence"/>
</dbReference>
<name>A0ABR6L986_9HYPH</name>
<keyword evidence="1" id="KW-0812">Transmembrane</keyword>
<protein>
    <submittedName>
        <fullName evidence="2">Cytochrome c biogenesis protein CcdA</fullName>
    </submittedName>
</protein>